<protein>
    <recommendedName>
        <fullName evidence="7">ATP-dependent RNA helicase</fullName>
        <ecNumber evidence="7">3.6.4.13</ecNumber>
    </recommendedName>
</protein>
<dbReference type="FunCoup" id="A0A0C3BM11">
    <property type="interactions" value="205"/>
</dbReference>
<dbReference type="Pfam" id="PF00270">
    <property type="entry name" value="DEAD"/>
    <property type="match status" value="1"/>
</dbReference>
<evidence type="ECO:0000256" key="1">
    <source>
        <dbReference type="ARBA" id="ARBA00022741"/>
    </source>
</evidence>
<keyword evidence="4 6" id="KW-0067">ATP-binding</keyword>
<proteinExistence type="inferred from homology"/>
<dbReference type="InterPro" id="IPR011545">
    <property type="entry name" value="DEAD/DEAH_box_helicase_dom"/>
</dbReference>
<dbReference type="EMBL" id="KN832979">
    <property type="protein sequence ID" value="KIM87508.1"/>
    <property type="molecule type" value="Genomic_DNA"/>
</dbReference>
<dbReference type="PROSITE" id="PS51194">
    <property type="entry name" value="HELICASE_CTER"/>
    <property type="match status" value="1"/>
</dbReference>
<feature type="region of interest" description="Disordered" evidence="8">
    <location>
        <begin position="1"/>
        <end position="35"/>
    </location>
</feature>
<dbReference type="SMART" id="SM00490">
    <property type="entry name" value="HELICc"/>
    <property type="match status" value="1"/>
</dbReference>
<accession>A0A0C3BM11</accession>
<keyword evidence="5 7" id="KW-0694">RNA-binding</keyword>
<feature type="domain" description="Helicase ATP-binding" evidence="9">
    <location>
        <begin position="89"/>
        <end position="271"/>
    </location>
</feature>
<dbReference type="PANTHER" id="PTHR24031">
    <property type="entry name" value="RNA HELICASE"/>
    <property type="match status" value="1"/>
</dbReference>
<gene>
    <name evidence="11" type="ORF">PILCRDRAFT_815032</name>
</gene>
<dbReference type="PROSITE" id="PS00039">
    <property type="entry name" value="DEAD_ATP_HELICASE"/>
    <property type="match status" value="1"/>
</dbReference>
<dbReference type="HOGENOM" id="CLU_003041_26_6_1"/>
<dbReference type="PROSITE" id="PS51192">
    <property type="entry name" value="HELICASE_ATP_BIND_1"/>
    <property type="match status" value="1"/>
</dbReference>
<comment type="similarity">
    <text evidence="6">Belongs to the DEAD box helicase family.</text>
</comment>
<dbReference type="GO" id="GO:0003724">
    <property type="term" value="F:RNA helicase activity"/>
    <property type="evidence" value="ECO:0007669"/>
    <property type="project" value="UniProtKB-EC"/>
</dbReference>
<name>A0A0C3BM11_PILCF</name>
<dbReference type="Proteomes" id="UP000054166">
    <property type="component" value="Unassembled WGS sequence"/>
</dbReference>
<evidence type="ECO:0000256" key="4">
    <source>
        <dbReference type="ARBA" id="ARBA00022840"/>
    </source>
</evidence>
<sequence length="540" mass="59174">MSTSIPRGGRGAGRAARRNHSRPYHASTTRNSPAAAVAVKPTFAAASIPPADDRQRHFSERTFADAPISQASKSGIKHQYLSDVQAATLELGLAGKDLLVQAKTGTGKTMAFLLPTVERLAKQQQHLQKGQISALILSPTRELAIQIEEEAKTLLAHHPFRVQHAIGGTNMKSEMNRFKNDRCDILIATPGRLLDHLENGDLQPRFANLKSLILDEADRLLDQGFLNDLKKIFAKLPSRSEVPRQAMLFSATMSTEVKQVVNKALNSNYEFVTTLTAEEANTHEHVHQSVLTVPISKSLAATLAILREDFETHGEASKVMVFFPTARSTGVAAEVFRKIKGLPPIFEIHSRKSQSVRSKASEEFKDAKSGILFSSDVAARGMDFPGVTLVVQAGIPSSAEQYIHRLGRTARAGASGRGVLILASFENFFLQQKDVAALPIHAHRSIHDLPTEEIDTALDIVDQTTKAQAYQAWLGYYAGFAKKMDVTPVQLVEMANTYAMEILRYKGDQTPPIKAKTVGMMGMKGVPGFNIAKPDNERPR</sequence>
<dbReference type="STRING" id="765440.A0A0C3BM11"/>
<feature type="domain" description="Helicase C-terminal" evidence="10">
    <location>
        <begin position="298"/>
        <end position="469"/>
    </location>
</feature>
<keyword evidence="12" id="KW-1185">Reference proteome</keyword>
<dbReference type="InParanoid" id="A0A0C3BM11"/>
<evidence type="ECO:0000256" key="7">
    <source>
        <dbReference type="RuleBase" id="RU365068"/>
    </source>
</evidence>
<reference evidence="12" key="2">
    <citation type="submission" date="2015-01" db="EMBL/GenBank/DDBJ databases">
        <title>Evolutionary Origins and Diversification of the Mycorrhizal Mutualists.</title>
        <authorList>
            <consortium name="DOE Joint Genome Institute"/>
            <consortium name="Mycorrhizal Genomics Consortium"/>
            <person name="Kohler A."/>
            <person name="Kuo A."/>
            <person name="Nagy L.G."/>
            <person name="Floudas D."/>
            <person name="Copeland A."/>
            <person name="Barry K.W."/>
            <person name="Cichocki N."/>
            <person name="Veneault-Fourrey C."/>
            <person name="LaButti K."/>
            <person name="Lindquist E.A."/>
            <person name="Lipzen A."/>
            <person name="Lundell T."/>
            <person name="Morin E."/>
            <person name="Murat C."/>
            <person name="Riley R."/>
            <person name="Ohm R."/>
            <person name="Sun H."/>
            <person name="Tunlid A."/>
            <person name="Henrissat B."/>
            <person name="Grigoriev I.V."/>
            <person name="Hibbett D.S."/>
            <person name="Martin F."/>
        </authorList>
    </citation>
    <scope>NUCLEOTIDE SEQUENCE [LARGE SCALE GENOMIC DNA]</scope>
    <source>
        <strain evidence="12">F 1598</strain>
    </source>
</reference>
<dbReference type="InterPro" id="IPR001650">
    <property type="entry name" value="Helicase_C-like"/>
</dbReference>
<dbReference type="InterPro" id="IPR000629">
    <property type="entry name" value="RNA-helicase_DEAD-box_CS"/>
</dbReference>
<dbReference type="OrthoDB" id="193716at2759"/>
<dbReference type="InterPro" id="IPR027417">
    <property type="entry name" value="P-loop_NTPase"/>
</dbReference>
<evidence type="ECO:0000256" key="6">
    <source>
        <dbReference type="RuleBase" id="RU000492"/>
    </source>
</evidence>
<keyword evidence="2 6" id="KW-0378">Hydrolase</keyword>
<evidence type="ECO:0000313" key="11">
    <source>
        <dbReference type="EMBL" id="KIM87508.1"/>
    </source>
</evidence>
<dbReference type="InterPro" id="IPR014001">
    <property type="entry name" value="Helicase_ATP-bd"/>
</dbReference>
<dbReference type="SMART" id="SM00487">
    <property type="entry name" value="DEXDc"/>
    <property type="match status" value="1"/>
</dbReference>
<dbReference type="CDD" id="cd18787">
    <property type="entry name" value="SF2_C_DEAD"/>
    <property type="match status" value="1"/>
</dbReference>
<dbReference type="Pfam" id="PF00271">
    <property type="entry name" value="Helicase_C"/>
    <property type="match status" value="1"/>
</dbReference>
<evidence type="ECO:0000313" key="12">
    <source>
        <dbReference type="Proteomes" id="UP000054166"/>
    </source>
</evidence>
<comment type="function">
    <text evidence="7">RNA helicase.</text>
</comment>
<evidence type="ECO:0000256" key="2">
    <source>
        <dbReference type="ARBA" id="ARBA00022801"/>
    </source>
</evidence>
<organism evidence="11 12">
    <name type="scientific">Piloderma croceum (strain F 1598)</name>
    <dbReference type="NCBI Taxonomy" id="765440"/>
    <lineage>
        <taxon>Eukaryota</taxon>
        <taxon>Fungi</taxon>
        <taxon>Dikarya</taxon>
        <taxon>Basidiomycota</taxon>
        <taxon>Agaricomycotina</taxon>
        <taxon>Agaricomycetes</taxon>
        <taxon>Agaricomycetidae</taxon>
        <taxon>Atheliales</taxon>
        <taxon>Atheliaceae</taxon>
        <taxon>Piloderma</taxon>
    </lineage>
</organism>
<dbReference type="GO" id="GO:0016787">
    <property type="term" value="F:hydrolase activity"/>
    <property type="evidence" value="ECO:0007669"/>
    <property type="project" value="UniProtKB-KW"/>
</dbReference>
<evidence type="ECO:0000259" key="9">
    <source>
        <dbReference type="PROSITE" id="PS51192"/>
    </source>
</evidence>
<dbReference type="GO" id="GO:0003723">
    <property type="term" value="F:RNA binding"/>
    <property type="evidence" value="ECO:0007669"/>
    <property type="project" value="UniProtKB-UniRule"/>
</dbReference>
<dbReference type="GO" id="GO:0005524">
    <property type="term" value="F:ATP binding"/>
    <property type="evidence" value="ECO:0007669"/>
    <property type="project" value="UniProtKB-UniRule"/>
</dbReference>
<evidence type="ECO:0000256" key="3">
    <source>
        <dbReference type="ARBA" id="ARBA00022806"/>
    </source>
</evidence>
<keyword evidence="1 6" id="KW-0547">Nucleotide-binding</keyword>
<dbReference type="AlphaFoldDB" id="A0A0C3BM11"/>
<dbReference type="SUPFAM" id="SSF52540">
    <property type="entry name" value="P-loop containing nucleoside triphosphate hydrolases"/>
    <property type="match status" value="1"/>
</dbReference>
<evidence type="ECO:0000259" key="10">
    <source>
        <dbReference type="PROSITE" id="PS51194"/>
    </source>
</evidence>
<dbReference type="EC" id="3.6.4.13" evidence="7"/>
<evidence type="ECO:0000256" key="5">
    <source>
        <dbReference type="ARBA" id="ARBA00022884"/>
    </source>
</evidence>
<comment type="domain">
    <text evidence="7">The Q motif is unique to and characteristic of the DEAD box family of RNA helicases and controls ATP binding and hydrolysis.</text>
</comment>
<keyword evidence="3 6" id="KW-0347">Helicase</keyword>
<reference evidence="11 12" key="1">
    <citation type="submission" date="2014-04" db="EMBL/GenBank/DDBJ databases">
        <authorList>
            <consortium name="DOE Joint Genome Institute"/>
            <person name="Kuo A."/>
            <person name="Tarkka M."/>
            <person name="Buscot F."/>
            <person name="Kohler A."/>
            <person name="Nagy L.G."/>
            <person name="Floudas D."/>
            <person name="Copeland A."/>
            <person name="Barry K.W."/>
            <person name="Cichocki N."/>
            <person name="Veneault-Fourrey C."/>
            <person name="LaButti K."/>
            <person name="Lindquist E.A."/>
            <person name="Lipzen A."/>
            <person name="Lundell T."/>
            <person name="Morin E."/>
            <person name="Murat C."/>
            <person name="Sun H."/>
            <person name="Tunlid A."/>
            <person name="Henrissat B."/>
            <person name="Grigoriev I.V."/>
            <person name="Hibbett D.S."/>
            <person name="Martin F."/>
            <person name="Nordberg H.P."/>
            <person name="Cantor M.N."/>
            <person name="Hua S.X."/>
        </authorList>
    </citation>
    <scope>NUCLEOTIDE SEQUENCE [LARGE SCALE GENOMIC DNA]</scope>
    <source>
        <strain evidence="11 12">F 1598</strain>
    </source>
</reference>
<comment type="catalytic activity">
    <reaction evidence="7">
        <text>ATP + H2O = ADP + phosphate + H(+)</text>
        <dbReference type="Rhea" id="RHEA:13065"/>
        <dbReference type="ChEBI" id="CHEBI:15377"/>
        <dbReference type="ChEBI" id="CHEBI:15378"/>
        <dbReference type="ChEBI" id="CHEBI:30616"/>
        <dbReference type="ChEBI" id="CHEBI:43474"/>
        <dbReference type="ChEBI" id="CHEBI:456216"/>
        <dbReference type="EC" id="3.6.4.13"/>
    </reaction>
</comment>
<evidence type="ECO:0000256" key="8">
    <source>
        <dbReference type="SAM" id="MobiDB-lite"/>
    </source>
</evidence>
<dbReference type="Gene3D" id="3.40.50.300">
    <property type="entry name" value="P-loop containing nucleotide triphosphate hydrolases"/>
    <property type="match status" value="2"/>
</dbReference>